<reference evidence="1 2" key="1">
    <citation type="submission" date="2018-11" db="EMBL/GenBank/DDBJ databases">
        <authorList>
            <consortium name="Pathogen Informatics"/>
        </authorList>
    </citation>
    <scope>NUCLEOTIDE SEQUENCE [LARGE SCALE GENOMIC DNA]</scope>
</reference>
<accession>A0A3P7NH25</accession>
<proteinExistence type="predicted"/>
<gene>
    <name evidence="1" type="ORF">DILT_LOCUS18705</name>
</gene>
<evidence type="ECO:0000313" key="1">
    <source>
        <dbReference type="EMBL" id="VDN42004.1"/>
    </source>
</evidence>
<name>A0A3P7NH25_DIBLA</name>
<dbReference type="AlphaFoldDB" id="A0A3P7NH25"/>
<evidence type="ECO:0000313" key="2">
    <source>
        <dbReference type="Proteomes" id="UP000281553"/>
    </source>
</evidence>
<protein>
    <submittedName>
        <fullName evidence="1">Uncharacterized protein</fullName>
    </submittedName>
</protein>
<organism evidence="1 2">
    <name type="scientific">Dibothriocephalus latus</name>
    <name type="common">Fish tapeworm</name>
    <name type="synonym">Diphyllobothrium latum</name>
    <dbReference type="NCBI Taxonomy" id="60516"/>
    <lineage>
        <taxon>Eukaryota</taxon>
        <taxon>Metazoa</taxon>
        <taxon>Spiralia</taxon>
        <taxon>Lophotrochozoa</taxon>
        <taxon>Platyhelminthes</taxon>
        <taxon>Cestoda</taxon>
        <taxon>Eucestoda</taxon>
        <taxon>Diphyllobothriidea</taxon>
        <taxon>Diphyllobothriidae</taxon>
        <taxon>Dibothriocephalus</taxon>
    </lineage>
</organism>
<keyword evidence="2" id="KW-1185">Reference proteome</keyword>
<dbReference type="Proteomes" id="UP000281553">
    <property type="component" value="Unassembled WGS sequence"/>
</dbReference>
<dbReference type="EMBL" id="UYRU01103333">
    <property type="protein sequence ID" value="VDN42004.1"/>
    <property type="molecule type" value="Genomic_DNA"/>
</dbReference>
<sequence>MRLLIQRLFICKPHSTLRISPTTAISVPPAGLPRLQFQVPSSVFGLIIQKLFSGAFSNIQPWSLRRPVSRPMHQQCRCEQCSCEDVLLMTLPVIPVLRTRGFSGAPVRHRRELLCVCRPHPTLRLFPTTAHFCSFRWPSSSAIQGPFVGCRPHYPETVLRSLL</sequence>